<name>A0ABW4YK92_9BACL</name>
<proteinExistence type="predicted"/>
<evidence type="ECO:0000256" key="1">
    <source>
        <dbReference type="SAM" id="Phobius"/>
    </source>
</evidence>
<organism evidence="2 3">
    <name type="scientific">Paenibacillus yanchengensis</name>
    <dbReference type="NCBI Taxonomy" id="2035833"/>
    <lineage>
        <taxon>Bacteria</taxon>
        <taxon>Bacillati</taxon>
        <taxon>Bacillota</taxon>
        <taxon>Bacilli</taxon>
        <taxon>Bacillales</taxon>
        <taxon>Paenibacillaceae</taxon>
        <taxon>Paenibacillus</taxon>
    </lineage>
</organism>
<accession>A0ABW4YK92</accession>
<keyword evidence="1" id="KW-0812">Transmembrane</keyword>
<feature type="transmembrane region" description="Helical" evidence="1">
    <location>
        <begin position="90"/>
        <end position="107"/>
    </location>
</feature>
<evidence type="ECO:0000313" key="2">
    <source>
        <dbReference type="EMBL" id="MFD2116108.1"/>
    </source>
</evidence>
<comment type="caution">
    <text evidence="2">The sequence shown here is derived from an EMBL/GenBank/DDBJ whole genome shotgun (WGS) entry which is preliminary data.</text>
</comment>
<feature type="transmembrane region" description="Helical" evidence="1">
    <location>
        <begin position="200"/>
        <end position="216"/>
    </location>
</feature>
<evidence type="ECO:0008006" key="4">
    <source>
        <dbReference type="Google" id="ProtNLM"/>
    </source>
</evidence>
<keyword evidence="1" id="KW-0472">Membrane</keyword>
<dbReference type="RefSeq" id="WP_377771938.1">
    <property type="nucleotide sequence ID" value="NZ_JBHUHO010000029.1"/>
</dbReference>
<feature type="transmembrane region" description="Helical" evidence="1">
    <location>
        <begin position="169"/>
        <end position="188"/>
    </location>
</feature>
<protein>
    <recommendedName>
        <fullName evidence="4">DUF2157 domain-containing protein</fullName>
    </recommendedName>
</protein>
<gene>
    <name evidence="2" type="ORF">ACFSJH_10270</name>
</gene>
<feature type="transmembrane region" description="Helical" evidence="1">
    <location>
        <begin position="223"/>
        <end position="245"/>
    </location>
</feature>
<feature type="transmembrane region" description="Helical" evidence="1">
    <location>
        <begin position="251"/>
        <end position="271"/>
    </location>
</feature>
<keyword evidence="1" id="KW-1133">Transmembrane helix</keyword>
<feature type="transmembrane region" description="Helical" evidence="1">
    <location>
        <begin position="119"/>
        <end position="139"/>
    </location>
</feature>
<feature type="transmembrane region" description="Helical" evidence="1">
    <location>
        <begin position="67"/>
        <end position="84"/>
    </location>
</feature>
<dbReference type="EMBL" id="JBHUHO010000029">
    <property type="protein sequence ID" value="MFD2116108.1"/>
    <property type="molecule type" value="Genomic_DNA"/>
</dbReference>
<reference evidence="3" key="1">
    <citation type="journal article" date="2019" name="Int. J. Syst. Evol. Microbiol.">
        <title>The Global Catalogue of Microorganisms (GCM) 10K type strain sequencing project: providing services to taxonomists for standard genome sequencing and annotation.</title>
        <authorList>
            <consortium name="The Broad Institute Genomics Platform"/>
            <consortium name="The Broad Institute Genome Sequencing Center for Infectious Disease"/>
            <person name="Wu L."/>
            <person name="Ma J."/>
        </authorList>
    </citation>
    <scope>NUCLEOTIDE SEQUENCE [LARGE SCALE GENOMIC DNA]</scope>
    <source>
        <strain evidence="3">GH52</strain>
    </source>
</reference>
<feature type="transmembrane region" description="Helical" evidence="1">
    <location>
        <begin position="145"/>
        <end position="162"/>
    </location>
</feature>
<sequence length="280" mass="32486">MNPERRQIIVSEIMHWRRSKLLPDQYCDFLLNLYATDQEREQLSDPPPNGAISRAVHTLQKATGKQWFLTLGIFTLIAVVVFYFNHFPLALQISTVTFGTLLLLLFGHRIRKRSESTGLSSIALGMLLLLGGGLYILNFQQYDDMYWKVSLLALCAVVWIWCGIKMKIALLHLCGWLSLLLVYGWLLFTYTDTPKWFEVQLYWLPVAGLFGWFSWFMHRWSKLIAAVLFVISILSFYLPEVYTLFTVGSSLLLQLQLIIKVALGGLLLFAFRKYWMVWIV</sequence>
<evidence type="ECO:0000313" key="3">
    <source>
        <dbReference type="Proteomes" id="UP001597362"/>
    </source>
</evidence>
<keyword evidence="3" id="KW-1185">Reference proteome</keyword>
<dbReference type="Proteomes" id="UP001597362">
    <property type="component" value="Unassembled WGS sequence"/>
</dbReference>